<evidence type="ECO:0000256" key="1">
    <source>
        <dbReference type="ARBA" id="ARBA00022490"/>
    </source>
</evidence>
<keyword evidence="10" id="KW-1185">Reference proteome</keyword>
<dbReference type="InterPro" id="IPR024704">
    <property type="entry name" value="SMC"/>
</dbReference>
<evidence type="ECO:0000259" key="8">
    <source>
        <dbReference type="SMART" id="SM00968"/>
    </source>
</evidence>
<feature type="binding site" evidence="6">
    <location>
        <begin position="32"/>
        <end position="39"/>
    </location>
    <ligand>
        <name>ATP</name>
        <dbReference type="ChEBI" id="CHEBI:30616"/>
    </ligand>
</feature>
<sequence>MKIVKLQLNGFKSFAEKTSFTMHSGVTCIVGPNGSGKSNVVDAFRWVLGEQSAKTLRGDKMEEVIFNGTSDTAPKGMAEVTLSLSDIKGNETADNSSDKVSDNGTGKAHGDSSSGADIVEVTRRLYRSGESEYYINKAKARLKDVRELFLDTGLEVKSYSILEQGRISEILNAKPVERRSLIEEVAGVMKYKVRKSEAITKLQRASLNLERVNDIVSEVKRSVGSLERQAKKAERYKSLGAQLSSIELRIARRDYDALSSACKALDLLHADYTGRLGELTAEVAHNEELKTKHGAGLKDKKQVLDKTLHAISEMERQLSGTEKDMAVKDSTLNNILSHIQRLSAQQTEYLQQQYETIDRMEELSEVESELHREIEVIEAEYQSDKDKIEGIEKAFASIETEVRDKNRDFYQLSEQISNVRNEVSTLQTHLGALQQRQESSGSFFRGAQQTLDKHDSDIEATRKDIVDSQEGLALATERRQLLTTQLKQSDLSIERLRQGIAARRESIASDKARLKSLQEITASTLHEKDFGGTINIVATLSATLEVPQQYEIAVESALSDKVLAVILGTEGELKGAVAFIKQRAWDRTALISLDLYPSSDPSHKGMETEEKEQGLADGDVRALDVIKVDDAYRTVVGQLLGGVVIVCDIDRALELFRGNGGGHYVTLDGDVLGRDGVLTAGKGTDVLRHLRNIRELTEGLDISAEALAGLERDLASAISERDWLRTEQQEVQEQLASLDKEVSIFNLNLKKLTEERDRLAKKMHYMEVEARQTEQEVQSVLAAIKEKGQHQDILSARKDETAVYLQGLRDSLSSHKALIETTRTSLTDKKVALTTKKERLKSVQKEASSLRRAAEAIADKLSAIAQESGTLTSRRQEIANDIEVGAVDLQRISQDVALLRQQAAQEKGVIDVEGNTLAEIDRTLTKLRHDNDLLKEQLNETDVQRMQHNLRMENIRTSVSNTYDKDILEVEPQPLQEGEEDIVGELRRKIAEMGAVNMASIEEYEELKRRYDFLLAQQEDLLKSIAELEQAIAKINSTTRKMLTESFYELNIKFNETFQEFFGGGKAELTLTDPSNILESGIEIAVQPPGKKLQNINLLSGGEKSLSALSLIFAGFLIKPTPMCILDEADAALDESNTRRFSDTLKTPLSFFFSSTAWR</sequence>
<comment type="domain">
    <text evidence="6">Contains large globular domains required for ATP hydrolysis at each terminus and a third globular domain forming a flexible hinge near the middle of the molecule. These domains are separated by coiled-coil structures.</text>
</comment>
<feature type="domain" description="SMC hinge" evidence="8">
    <location>
        <begin position="534"/>
        <end position="656"/>
    </location>
</feature>
<dbReference type="GO" id="GO:0007059">
    <property type="term" value="P:chromosome segregation"/>
    <property type="evidence" value="ECO:0007669"/>
    <property type="project" value="UniProtKB-UniRule"/>
</dbReference>
<dbReference type="InterPro" id="IPR036277">
    <property type="entry name" value="SMC_hinge_sf"/>
</dbReference>
<feature type="coiled-coil region" evidence="6">
    <location>
        <begin position="833"/>
        <end position="860"/>
    </location>
</feature>
<feature type="coiled-coil region" evidence="6">
    <location>
        <begin position="917"/>
        <end position="944"/>
    </location>
</feature>
<dbReference type="SMART" id="SM00968">
    <property type="entry name" value="SMC_hinge"/>
    <property type="match status" value="1"/>
</dbReference>
<evidence type="ECO:0000313" key="9">
    <source>
        <dbReference type="EMBL" id="KJU82728.1"/>
    </source>
</evidence>
<dbReference type="SUPFAM" id="SSF52540">
    <property type="entry name" value="P-loop containing nucleoside triphosphate hydrolases"/>
    <property type="match status" value="1"/>
</dbReference>
<dbReference type="GO" id="GO:0005737">
    <property type="term" value="C:cytoplasm"/>
    <property type="evidence" value="ECO:0007669"/>
    <property type="project" value="UniProtKB-SubCell"/>
</dbReference>
<gene>
    <name evidence="6" type="primary">smc</name>
    <name evidence="9" type="ORF">MBAV_005078</name>
</gene>
<dbReference type="GO" id="GO:0005524">
    <property type="term" value="F:ATP binding"/>
    <property type="evidence" value="ECO:0007669"/>
    <property type="project" value="UniProtKB-UniRule"/>
</dbReference>
<dbReference type="PIRSF" id="PIRSF005719">
    <property type="entry name" value="SMC"/>
    <property type="match status" value="1"/>
</dbReference>
<keyword evidence="2 6" id="KW-0547">Nucleotide-binding</keyword>
<reference evidence="9 10" key="1">
    <citation type="submission" date="2015-02" db="EMBL/GenBank/DDBJ databases">
        <title>Single-cell genomics of uncultivated deep-branching MTB reveals a conserved set of magnetosome genes.</title>
        <authorList>
            <person name="Kolinko S."/>
            <person name="Richter M."/>
            <person name="Glockner F.O."/>
            <person name="Brachmann A."/>
            <person name="Schuler D."/>
        </authorList>
    </citation>
    <scope>NUCLEOTIDE SEQUENCE [LARGE SCALE GENOMIC DNA]</scope>
    <source>
        <strain evidence="9">TM-1</strain>
    </source>
</reference>
<evidence type="ECO:0000256" key="5">
    <source>
        <dbReference type="ARBA" id="ARBA00023125"/>
    </source>
</evidence>
<dbReference type="InterPro" id="IPR011890">
    <property type="entry name" value="SMC_prok"/>
</dbReference>
<dbReference type="InterPro" id="IPR010935">
    <property type="entry name" value="SMC_hinge"/>
</dbReference>
<feature type="region of interest" description="Disordered" evidence="7">
    <location>
        <begin position="88"/>
        <end position="114"/>
    </location>
</feature>
<dbReference type="SUPFAM" id="SSF75553">
    <property type="entry name" value="Smc hinge domain"/>
    <property type="match status" value="1"/>
</dbReference>
<dbReference type="HAMAP" id="MF_01894">
    <property type="entry name" value="Smc_prok"/>
    <property type="match status" value="1"/>
</dbReference>
<dbReference type="GO" id="GO:0016887">
    <property type="term" value="F:ATP hydrolysis activity"/>
    <property type="evidence" value="ECO:0007669"/>
    <property type="project" value="InterPro"/>
</dbReference>
<evidence type="ECO:0000313" key="10">
    <source>
        <dbReference type="Proteomes" id="UP000033423"/>
    </source>
</evidence>
<dbReference type="PANTHER" id="PTHR43977">
    <property type="entry name" value="STRUCTURAL MAINTENANCE OF CHROMOSOMES PROTEIN 3"/>
    <property type="match status" value="1"/>
</dbReference>
<feature type="compositionally biased region" description="Basic and acidic residues" evidence="7">
    <location>
        <begin position="88"/>
        <end position="101"/>
    </location>
</feature>
<keyword evidence="4 6" id="KW-0175">Coiled coil</keyword>
<dbReference type="InterPro" id="IPR027417">
    <property type="entry name" value="P-loop_NTPase"/>
</dbReference>
<dbReference type="GO" id="GO:0003677">
    <property type="term" value="F:DNA binding"/>
    <property type="evidence" value="ECO:0007669"/>
    <property type="project" value="UniProtKB-UniRule"/>
</dbReference>
<comment type="function">
    <text evidence="6">Required for chromosome condensation and partitioning.</text>
</comment>
<dbReference type="NCBIfam" id="TIGR02168">
    <property type="entry name" value="SMC_prok_B"/>
    <property type="match status" value="1"/>
</dbReference>
<evidence type="ECO:0000256" key="7">
    <source>
        <dbReference type="SAM" id="MobiDB-lite"/>
    </source>
</evidence>
<proteinExistence type="inferred from homology"/>
<evidence type="ECO:0000256" key="6">
    <source>
        <dbReference type="HAMAP-Rule" id="MF_01894"/>
    </source>
</evidence>
<comment type="similarity">
    <text evidence="6">Belongs to the SMC family.</text>
</comment>
<dbReference type="GO" id="GO:0030261">
    <property type="term" value="P:chromosome condensation"/>
    <property type="evidence" value="ECO:0007669"/>
    <property type="project" value="InterPro"/>
</dbReference>
<evidence type="ECO:0000256" key="4">
    <source>
        <dbReference type="ARBA" id="ARBA00023054"/>
    </source>
</evidence>
<feature type="coiled-coil region" evidence="6">
    <location>
        <begin position="297"/>
        <end position="324"/>
    </location>
</feature>
<dbReference type="Gene3D" id="1.20.1060.20">
    <property type="match status" value="1"/>
</dbReference>
<name>A0A0F3GPW3_9BACT</name>
<dbReference type="GO" id="GO:0006260">
    <property type="term" value="P:DNA replication"/>
    <property type="evidence" value="ECO:0007669"/>
    <property type="project" value="UniProtKB-UniRule"/>
</dbReference>
<dbReference type="AlphaFoldDB" id="A0A0F3GPW3"/>
<dbReference type="Gene3D" id="3.30.70.1620">
    <property type="match status" value="1"/>
</dbReference>
<comment type="caution">
    <text evidence="9">The sequence shown here is derived from an EMBL/GenBank/DDBJ whole genome shotgun (WGS) entry which is preliminary data.</text>
</comment>
<keyword evidence="3 6" id="KW-0067">ATP-binding</keyword>
<comment type="subcellular location">
    <subcellularLocation>
        <location evidence="6">Cytoplasm</location>
    </subcellularLocation>
</comment>
<dbReference type="Gene3D" id="3.40.50.300">
    <property type="entry name" value="P-loop containing nucleotide triphosphate hydrolases"/>
    <property type="match status" value="2"/>
</dbReference>
<evidence type="ECO:0000256" key="3">
    <source>
        <dbReference type="ARBA" id="ARBA00022840"/>
    </source>
</evidence>
<dbReference type="PATRIC" id="fig|29290.4.peg.6687"/>
<evidence type="ECO:0000256" key="2">
    <source>
        <dbReference type="ARBA" id="ARBA00022741"/>
    </source>
</evidence>
<feature type="coiled-coil region" evidence="6">
    <location>
        <begin position="360"/>
        <end position="436"/>
    </location>
</feature>
<dbReference type="Pfam" id="PF06470">
    <property type="entry name" value="SMC_hinge"/>
    <property type="match status" value="1"/>
</dbReference>
<keyword evidence="1 6" id="KW-0963">Cytoplasm</keyword>
<feature type="coiled-coil region" evidence="6">
    <location>
        <begin position="721"/>
        <end position="776"/>
    </location>
</feature>
<comment type="subunit">
    <text evidence="6">Homodimer.</text>
</comment>
<dbReference type="InterPro" id="IPR003395">
    <property type="entry name" value="RecF/RecN/SMC_N"/>
</dbReference>
<dbReference type="Pfam" id="PF02463">
    <property type="entry name" value="SMC_N"/>
    <property type="match status" value="1"/>
</dbReference>
<keyword evidence="5 6" id="KW-0238">DNA-binding</keyword>
<dbReference type="Proteomes" id="UP000033423">
    <property type="component" value="Unassembled WGS sequence"/>
</dbReference>
<accession>A0A0F3GPW3</accession>
<dbReference type="GO" id="GO:0007062">
    <property type="term" value="P:sister chromatid cohesion"/>
    <property type="evidence" value="ECO:0007669"/>
    <property type="project" value="InterPro"/>
</dbReference>
<organism evidence="9 10">
    <name type="scientific">Candidatus Magnetobacterium bavaricum</name>
    <dbReference type="NCBI Taxonomy" id="29290"/>
    <lineage>
        <taxon>Bacteria</taxon>
        <taxon>Pseudomonadati</taxon>
        <taxon>Nitrospirota</taxon>
        <taxon>Thermodesulfovibrionia</taxon>
        <taxon>Thermodesulfovibrionales</taxon>
        <taxon>Candidatus Magnetobacteriaceae</taxon>
        <taxon>Candidatus Magnetobacterium</taxon>
    </lineage>
</organism>
<dbReference type="GO" id="GO:0005694">
    <property type="term" value="C:chromosome"/>
    <property type="evidence" value="ECO:0007669"/>
    <property type="project" value="InterPro"/>
</dbReference>
<feature type="coiled-coil region" evidence="6">
    <location>
        <begin position="997"/>
        <end position="1038"/>
    </location>
</feature>
<dbReference type="EMBL" id="LACI01002192">
    <property type="protein sequence ID" value="KJU82728.1"/>
    <property type="molecule type" value="Genomic_DNA"/>
</dbReference>
<protein>
    <recommendedName>
        <fullName evidence="6">Chromosome partition protein Smc</fullName>
    </recommendedName>
</protein>